<feature type="transmembrane region" description="Helical" evidence="10">
    <location>
        <begin position="90"/>
        <end position="108"/>
    </location>
</feature>
<evidence type="ECO:0000256" key="8">
    <source>
        <dbReference type="PROSITE-ProRule" id="PRU00703"/>
    </source>
</evidence>
<dbReference type="CDD" id="cd04590">
    <property type="entry name" value="CBS_pair_CorC_HlyC_assoc"/>
    <property type="match status" value="1"/>
</dbReference>
<dbReference type="PROSITE" id="PS51371">
    <property type="entry name" value="CBS"/>
    <property type="match status" value="2"/>
</dbReference>
<comment type="similarity">
    <text evidence="2">Belongs to the UPF0053 family.</text>
</comment>
<evidence type="ECO:0000313" key="13">
    <source>
        <dbReference type="EMBL" id="GEK89983.1"/>
    </source>
</evidence>
<dbReference type="SUPFAM" id="SSF56176">
    <property type="entry name" value="FAD-binding/transporter-associated domain-like"/>
    <property type="match status" value="1"/>
</dbReference>
<evidence type="ECO:0000256" key="2">
    <source>
        <dbReference type="ARBA" id="ARBA00006337"/>
    </source>
</evidence>
<dbReference type="SUPFAM" id="SSF54631">
    <property type="entry name" value="CBS-domain pair"/>
    <property type="match status" value="1"/>
</dbReference>
<evidence type="ECO:0000256" key="7">
    <source>
        <dbReference type="ARBA" id="ARBA00023136"/>
    </source>
</evidence>
<dbReference type="STRING" id="426703.SAMN04488100_13127"/>
<feature type="domain" description="CBS" evidence="11">
    <location>
        <begin position="273"/>
        <end position="330"/>
    </location>
</feature>
<keyword evidence="5 9" id="KW-1133">Transmembrane helix</keyword>
<keyword evidence="7 9" id="KW-0472">Membrane</keyword>
<evidence type="ECO:0000256" key="6">
    <source>
        <dbReference type="ARBA" id="ARBA00023122"/>
    </source>
</evidence>
<evidence type="ECO:0000259" key="12">
    <source>
        <dbReference type="PROSITE" id="PS51846"/>
    </source>
</evidence>
<protein>
    <submittedName>
        <fullName evidence="13 14">Hemolysin</fullName>
    </submittedName>
</protein>
<dbReference type="PANTHER" id="PTHR22777:SF17">
    <property type="entry name" value="UPF0053 PROTEIN SLL0260"/>
    <property type="match status" value="1"/>
</dbReference>
<dbReference type="InterPro" id="IPR046342">
    <property type="entry name" value="CBS_dom_sf"/>
</dbReference>
<keyword evidence="6 8" id="KW-0129">CBS domain</keyword>
<gene>
    <name evidence="13" type="ORF">APU01nite_20220</name>
    <name evidence="14" type="ORF">SAMN04488100_13127</name>
</gene>
<feature type="transmembrane region" description="Helical" evidence="10">
    <location>
        <begin position="6"/>
        <end position="24"/>
    </location>
</feature>
<evidence type="ECO:0000256" key="5">
    <source>
        <dbReference type="ARBA" id="ARBA00022989"/>
    </source>
</evidence>
<dbReference type="Pfam" id="PF01595">
    <property type="entry name" value="CNNM"/>
    <property type="match status" value="1"/>
</dbReference>
<evidence type="ECO:0000313" key="16">
    <source>
        <dbReference type="Proteomes" id="UP000321425"/>
    </source>
</evidence>
<evidence type="ECO:0000256" key="3">
    <source>
        <dbReference type="ARBA" id="ARBA00022692"/>
    </source>
</evidence>
<evidence type="ECO:0000256" key="1">
    <source>
        <dbReference type="ARBA" id="ARBA00004141"/>
    </source>
</evidence>
<dbReference type="InterPro" id="IPR036318">
    <property type="entry name" value="FAD-bd_PCMH-like_sf"/>
</dbReference>
<dbReference type="Gene3D" id="3.30.465.10">
    <property type="match status" value="1"/>
</dbReference>
<organism evidence="14 15">
    <name type="scientific">Alkalibacterium putridalgicola</name>
    <dbReference type="NCBI Taxonomy" id="426703"/>
    <lineage>
        <taxon>Bacteria</taxon>
        <taxon>Bacillati</taxon>
        <taxon>Bacillota</taxon>
        <taxon>Bacilli</taxon>
        <taxon>Lactobacillales</taxon>
        <taxon>Carnobacteriaceae</taxon>
        <taxon>Alkalibacterium</taxon>
    </lineage>
</organism>
<dbReference type="InterPro" id="IPR044751">
    <property type="entry name" value="Ion_transp-like_CBS"/>
</dbReference>
<dbReference type="FunFam" id="3.10.580.10:FF:000002">
    <property type="entry name" value="Magnesium/cobalt efflux protein CorC"/>
    <property type="match status" value="1"/>
</dbReference>
<feature type="transmembrane region" description="Helical" evidence="10">
    <location>
        <begin position="129"/>
        <end position="145"/>
    </location>
</feature>
<reference evidence="13 16" key="2">
    <citation type="submission" date="2019-07" db="EMBL/GenBank/DDBJ databases">
        <title>Whole genome shotgun sequence of Alkalibacterium putridalgicola NBRC 103243.</title>
        <authorList>
            <person name="Hosoyama A."/>
            <person name="Uohara A."/>
            <person name="Ohji S."/>
            <person name="Ichikawa N."/>
        </authorList>
    </citation>
    <scope>NUCLEOTIDE SEQUENCE [LARGE SCALE GENOMIC DNA]</scope>
    <source>
        <strain evidence="13 16">NBRC 103243</strain>
    </source>
</reference>
<proteinExistence type="inferred from homology"/>
<dbReference type="InterPro" id="IPR000644">
    <property type="entry name" value="CBS_dom"/>
</dbReference>
<evidence type="ECO:0000256" key="4">
    <source>
        <dbReference type="ARBA" id="ARBA00022737"/>
    </source>
</evidence>
<keyword evidence="16" id="KW-1185">Reference proteome</keyword>
<dbReference type="PROSITE" id="PS51846">
    <property type="entry name" value="CNNM"/>
    <property type="match status" value="1"/>
</dbReference>
<evidence type="ECO:0000256" key="9">
    <source>
        <dbReference type="PROSITE-ProRule" id="PRU01193"/>
    </source>
</evidence>
<evidence type="ECO:0000313" key="14">
    <source>
        <dbReference type="EMBL" id="SEM17428.1"/>
    </source>
</evidence>
<keyword evidence="3 9" id="KW-0812">Transmembrane</keyword>
<dbReference type="Proteomes" id="UP000198548">
    <property type="component" value="Unassembled WGS sequence"/>
</dbReference>
<name>A0A1H7W8V0_9LACT</name>
<keyword evidence="4" id="KW-0677">Repeat</keyword>
<sequence length="428" mass="48132">MDSDNIRSIIILVILVLLSAYFSSSETAFTSANRIRLRNEAEKGDKRAELTLKLAENFDAVLSTILIGNNIVNIAMSAIATLLFVSWFPVYGPTIATVVMTIIILIFGEITPKSIAKAKSEPLAKASTPYIYFLMTIFKPVLWLLRRWKLMIDRVFQLDETEIISEDELLSIVEEAESGGSIEGHESQLVKAAIEFDDMEVNVILTPRVDVVSAELDSTDAEIEEIFMNHNFSRLIIYDESIDNVVGVLHEKDFNRYLRAKQAKQKAVSLLSVVKDVIFVPPVMNLSKLLRLMQKSKTHMAIVADEHGGTIGIATMEDVLEELVGEIWDESDIIEEEVVELKAGKRYKVKGTASLEKIFELFGLTGYESYVSNSMSGFVIEELGQFPQVGDAFKYYNMKVSVTAVRNRRVLEVQIDYLPTDMTEETED</sequence>
<evidence type="ECO:0000313" key="15">
    <source>
        <dbReference type="Proteomes" id="UP000198548"/>
    </source>
</evidence>
<dbReference type="RefSeq" id="WP_091489302.1">
    <property type="nucleotide sequence ID" value="NZ_BJUX01000028.1"/>
</dbReference>
<dbReference type="Gene3D" id="3.10.580.10">
    <property type="entry name" value="CBS-domain"/>
    <property type="match status" value="1"/>
</dbReference>
<feature type="transmembrane region" description="Helical" evidence="10">
    <location>
        <begin position="60"/>
        <end position="84"/>
    </location>
</feature>
<dbReference type="InterPro" id="IPR016169">
    <property type="entry name" value="FAD-bd_PCMH_sub2"/>
</dbReference>
<evidence type="ECO:0000259" key="11">
    <source>
        <dbReference type="PROSITE" id="PS51371"/>
    </source>
</evidence>
<dbReference type="Proteomes" id="UP000321425">
    <property type="component" value="Unassembled WGS sequence"/>
</dbReference>
<evidence type="ECO:0000256" key="10">
    <source>
        <dbReference type="SAM" id="Phobius"/>
    </source>
</evidence>
<comment type="subcellular location">
    <subcellularLocation>
        <location evidence="1">Membrane</location>
        <topology evidence="1">Multi-pass membrane protein</topology>
    </subcellularLocation>
</comment>
<dbReference type="SMART" id="SM01091">
    <property type="entry name" value="CorC_HlyC"/>
    <property type="match status" value="1"/>
</dbReference>
<dbReference type="Pfam" id="PF03471">
    <property type="entry name" value="CorC_HlyC"/>
    <property type="match status" value="1"/>
</dbReference>
<accession>A0A1H7W8V0</accession>
<reference evidence="14 15" key="1">
    <citation type="submission" date="2016-10" db="EMBL/GenBank/DDBJ databases">
        <authorList>
            <person name="de Groot N.N."/>
        </authorList>
    </citation>
    <scope>NUCLEOTIDE SEQUENCE [LARGE SCALE GENOMIC DNA]</scope>
    <source>
        <strain evidence="14 15">DSM 19182</strain>
    </source>
</reference>
<dbReference type="GO" id="GO:0050660">
    <property type="term" value="F:flavin adenine dinucleotide binding"/>
    <property type="evidence" value="ECO:0007669"/>
    <property type="project" value="InterPro"/>
</dbReference>
<dbReference type="EMBL" id="BJUX01000028">
    <property type="protein sequence ID" value="GEK89983.1"/>
    <property type="molecule type" value="Genomic_DNA"/>
</dbReference>
<dbReference type="AlphaFoldDB" id="A0A1H7W8V0"/>
<dbReference type="GO" id="GO:0005886">
    <property type="term" value="C:plasma membrane"/>
    <property type="evidence" value="ECO:0007669"/>
    <property type="project" value="TreeGrafter"/>
</dbReference>
<dbReference type="EMBL" id="FOBL01000031">
    <property type="protein sequence ID" value="SEM17428.1"/>
    <property type="molecule type" value="Genomic_DNA"/>
</dbReference>
<feature type="domain" description="CBS" evidence="11">
    <location>
        <begin position="205"/>
        <end position="265"/>
    </location>
</feature>
<dbReference type="InterPro" id="IPR002550">
    <property type="entry name" value="CNNM"/>
</dbReference>
<dbReference type="InterPro" id="IPR005170">
    <property type="entry name" value="Transptr-assoc_dom"/>
</dbReference>
<dbReference type="SMART" id="SM00116">
    <property type="entry name" value="CBS"/>
    <property type="match status" value="2"/>
</dbReference>
<feature type="domain" description="CNNM transmembrane" evidence="12">
    <location>
        <begin position="1"/>
        <end position="186"/>
    </location>
</feature>
<dbReference type="OrthoDB" id="9798188at2"/>
<dbReference type="PANTHER" id="PTHR22777">
    <property type="entry name" value="HEMOLYSIN-RELATED"/>
    <property type="match status" value="1"/>
</dbReference>
<dbReference type="Pfam" id="PF00571">
    <property type="entry name" value="CBS"/>
    <property type="match status" value="2"/>
</dbReference>